<keyword evidence="1" id="KW-1133">Transmembrane helix</keyword>
<name>C0C2E6_9FIRM</name>
<dbReference type="HOGENOM" id="CLU_495843_0_0_9"/>
<dbReference type="Pfam" id="PF14264">
    <property type="entry name" value="Glucos_trans_II"/>
    <property type="match status" value="1"/>
</dbReference>
<organism evidence="2 3">
    <name type="scientific">[Clostridium] hylemonae DSM 15053</name>
    <dbReference type="NCBI Taxonomy" id="553973"/>
    <lineage>
        <taxon>Bacteria</taxon>
        <taxon>Bacillati</taxon>
        <taxon>Bacillota</taxon>
        <taxon>Clostridia</taxon>
        <taxon>Lachnospirales</taxon>
        <taxon>Lachnospiraceae</taxon>
    </lineage>
</organism>
<feature type="transmembrane region" description="Helical" evidence="1">
    <location>
        <begin position="16"/>
        <end position="34"/>
    </location>
</feature>
<dbReference type="RefSeq" id="WP_006443604.1">
    <property type="nucleotide sequence ID" value="NZ_CP036524.1"/>
</dbReference>
<proteinExistence type="predicted"/>
<keyword evidence="3" id="KW-1185">Reference proteome</keyword>
<feature type="transmembrane region" description="Helical" evidence="1">
    <location>
        <begin position="110"/>
        <end position="128"/>
    </location>
</feature>
<evidence type="ECO:0000313" key="2">
    <source>
        <dbReference type="EMBL" id="EEG73570.1"/>
    </source>
</evidence>
<evidence type="ECO:0000256" key="1">
    <source>
        <dbReference type="SAM" id="Phobius"/>
    </source>
</evidence>
<reference evidence="2" key="1">
    <citation type="submission" date="2009-02" db="EMBL/GenBank/DDBJ databases">
        <authorList>
            <person name="Fulton L."/>
            <person name="Clifton S."/>
            <person name="Fulton B."/>
            <person name="Xu J."/>
            <person name="Minx P."/>
            <person name="Pepin K.H."/>
            <person name="Johnson M."/>
            <person name="Bhonagiri V."/>
            <person name="Nash W.E."/>
            <person name="Mardis E.R."/>
            <person name="Wilson R.K."/>
        </authorList>
    </citation>
    <scope>NUCLEOTIDE SEQUENCE [LARGE SCALE GENOMIC DNA]</scope>
    <source>
        <strain evidence="2">DSM 15053</strain>
    </source>
</reference>
<dbReference type="AlphaFoldDB" id="C0C2E6"/>
<dbReference type="OrthoDB" id="1779470at2"/>
<feature type="transmembrane region" description="Helical" evidence="1">
    <location>
        <begin position="166"/>
        <end position="199"/>
    </location>
</feature>
<dbReference type="InterPro" id="IPR025686">
    <property type="entry name" value="Glucos_trans_II"/>
</dbReference>
<evidence type="ECO:0008006" key="4">
    <source>
        <dbReference type="Google" id="ProtNLM"/>
    </source>
</evidence>
<comment type="caution">
    <text evidence="2">The sequence shown here is derived from an EMBL/GenBank/DDBJ whole genome shotgun (WGS) entry which is preliminary data.</text>
</comment>
<reference evidence="2" key="2">
    <citation type="submission" date="2013-06" db="EMBL/GenBank/DDBJ databases">
        <title>Draft genome sequence of Clostridium hylemonae (DSM 15053).</title>
        <authorList>
            <person name="Sudarsanam P."/>
            <person name="Ley R."/>
            <person name="Guruge J."/>
            <person name="Turnbaugh P.J."/>
            <person name="Mahowald M."/>
            <person name="Liep D."/>
            <person name="Gordon J."/>
        </authorList>
    </citation>
    <scope>NUCLEOTIDE SEQUENCE</scope>
    <source>
        <strain evidence="2">DSM 15053</strain>
    </source>
</reference>
<sequence>MKQYKEDLKYFLNNKVYILCIIVISVISYGFAAANNSVSIDDLDGDRYVGNGNIMLSAGRFGMVFWSKLFGYKTKWPQNSFAIDVIAVVLFILSAVNFCILFYRIAKDKICMKAYTVFSCMLVSYPLMIEIWEYTTANLCVTGGFFFVSIALLIMREQMQGKFKRYCWFISVLLLTIVCASYESLAVVYVFMVFAIFALQILFETERKTTLKMILKHGMIYASVLITGVIFRVVIHRSFLYLFRLTEGKNGDTEIMWGRVSKLQSIKDLITGGIKQYILKGIIYFPITVLLILGLIFIMIGIILCVRKKAYMLLLPGAGMLFSLILLSVIQGSISNYRSSQVFAVFVAFSLMILIYILQDSKNSLLKIISGIVTIASVILCIHQAVYMNYFLTINHLRSEEEANVVRDIGRDLKATTDLNKPVIFTGRYVLSEGITEAVSIQKDDFRWKVYSKALSVYIGVDYEKIYNNTERKLPVNNINSVITWSITAFDSQESMEKLFQYYGFDYKAANFVQIYSEAAQFVNENKIPGYPAEGYIVDRGEYIIVNLG</sequence>
<feature type="transmembrane region" description="Helical" evidence="1">
    <location>
        <begin position="282"/>
        <end position="304"/>
    </location>
</feature>
<dbReference type="STRING" id="553973.CLOHYLEM_06252"/>
<accession>C0C2E6</accession>
<keyword evidence="1" id="KW-0472">Membrane</keyword>
<keyword evidence="1" id="KW-0812">Transmembrane</keyword>
<gene>
    <name evidence="2" type="ORF">CLOHYLEM_06252</name>
</gene>
<feature type="transmembrane region" description="Helical" evidence="1">
    <location>
        <begin position="310"/>
        <end position="330"/>
    </location>
</feature>
<evidence type="ECO:0000313" key="3">
    <source>
        <dbReference type="Proteomes" id="UP000004893"/>
    </source>
</evidence>
<dbReference type="Proteomes" id="UP000004893">
    <property type="component" value="Unassembled WGS sequence"/>
</dbReference>
<dbReference type="eggNOG" id="ENOG5032V4P">
    <property type="taxonomic scope" value="Bacteria"/>
</dbReference>
<feature type="transmembrane region" description="Helical" evidence="1">
    <location>
        <begin position="342"/>
        <end position="359"/>
    </location>
</feature>
<protein>
    <recommendedName>
        <fullName evidence="4">Glucosyl transferase GtrII</fullName>
    </recommendedName>
</protein>
<dbReference type="EMBL" id="ABYI02000023">
    <property type="protein sequence ID" value="EEG73570.1"/>
    <property type="molecule type" value="Genomic_DNA"/>
</dbReference>
<feature type="transmembrane region" description="Helical" evidence="1">
    <location>
        <begin position="134"/>
        <end position="154"/>
    </location>
</feature>
<feature type="transmembrane region" description="Helical" evidence="1">
    <location>
        <begin position="81"/>
        <end position="103"/>
    </location>
</feature>
<feature type="transmembrane region" description="Helical" evidence="1">
    <location>
        <begin position="219"/>
        <end position="235"/>
    </location>
</feature>
<feature type="transmembrane region" description="Helical" evidence="1">
    <location>
        <begin position="365"/>
        <end position="388"/>
    </location>
</feature>